<keyword evidence="2" id="KW-1185">Reference proteome</keyword>
<evidence type="ECO:0000313" key="1">
    <source>
        <dbReference type="EMBL" id="KAJ0026189.1"/>
    </source>
</evidence>
<evidence type="ECO:0000313" key="2">
    <source>
        <dbReference type="Proteomes" id="UP001163603"/>
    </source>
</evidence>
<dbReference type="EMBL" id="CM047745">
    <property type="protein sequence ID" value="KAJ0026189.1"/>
    <property type="molecule type" value="Genomic_DNA"/>
</dbReference>
<gene>
    <name evidence="1" type="ORF">Pint_08298</name>
</gene>
<accession>A0ACC0XY96</accession>
<sequence>MALLIVLLFLPILLLLLLQRYQTPINLRSLPGPRGLPFIGNLQQFDSSNPENVRKLSQKYGPLMSLRIGSMPTLIFSSAKMAKQVLKTHDLAFCNRPALLAMRKLTYNGLDFAFAPYNESWREKGEKEIMCYASLQHKIECNNFVPLEKTKFPV</sequence>
<proteinExistence type="predicted"/>
<dbReference type="Proteomes" id="UP001163603">
    <property type="component" value="Chromosome 10"/>
</dbReference>
<name>A0ACC0XY96_9ROSI</name>
<organism evidence="1 2">
    <name type="scientific">Pistacia integerrima</name>
    <dbReference type="NCBI Taxonomy" id="434235"/>
    <lineage>
        <taxon>Eukaryota</taxon>
        <taxon>Viridiplantae</taxon>
        <taxon>Streptophyta</taxon>
        <taxon>Embryophyta</taxon>
        <taxon>Tracheophyta</taxon>
        <taxon>Spermatophyta</taxon>
        <taxon>Magnoliopsida</taxon>
        <taxon>eudicotyledons</taxon>
        <taxon>Gunneridae</taxon>
        <taxon>Pentapetalae</taxon>
        <taxon>rosids</taxon>
        <taxon>malvids</taxon>
        <taxon>Sapindales</taxon>
        <taxon>Anacardiaceae</taxon>
        <taxon>Pistacia</taxon>
    </lineage>
</organism>
<protein>
    <submittedName>
        <fullName evidence="1">Uncharacterized protein</fullName>
    </submittedName>
</protein>
<comment type="caution">
    <text evidence="1">The sequence shown here is derived from an EMBL/GenBank/DDBJ whole genome shotgun (WGS) entry which is preliminary data.</text>
</comment>
<reference evidence="2" key="1">
    <citation type="journal article" date="2023" name="G3 (Bethesda)">
        <title>Genome assembly and association tests identify interacting loci associated with vigor, precocity, and sex in interspecific pistachio rootstocks.</title>
        <authorList>
            <person name="Palmer W."/>
            <person name="Jacygrad E."/>
            <person name="Sagayaradj S."/>
            <person name="Cavanaugh K."/>
            <person name="Han R."/>
            <person name="Bertier L."/>
            <person name="Beede B."/>
            <person name="Kafkas S."/>
            <person name="Golino D."/>
            <person name="Preece J."/>
            <person name="Michelmore R."/>
        </authorList>
    </citation>
    <scope>NUCLEOTIDE SEQUENCE [LARGE SCALE GENOMIC DNA]</scope>
</reference>